<organism evidence="7 8">
    <name type="scientific">Plectosphaerella plurivora</name>
    <dbReference type="NCBI Taxonomy" id="936078"/>
    <lineage>
        <taxon>Eukaryota</taxon>
        <taxon>Fungi</taxon>
        <taxon>Dikarya</taxon>
        <taxon>Ascomycota</taxon>
        <taxon>Pezizomycotina</taxon>
        <taxon>Sordariomycetes</taxon>
        <taxon>Hypocreomycetidae</taxon>
        <taxon>Glomerellales</taxon>
        <taxon>Plectosphaerellaceae</taxon>
        <taxon>Plectosphaerella</taxon>
    </lineage>
</organism>
<reference evidence="7" key="1">
    <citation type="journal article" date="2021" name="Nat. Commun.">
        <title>Genetic determinants of endophytism in the Arabidopsis root mycobiome.</title>
        <authorList>
            <person name="Mesny F."/>
            <person name="Miyauchi S."/>
            <person name="Thiergart T."/>
            <person name="Pickel B."/>
            <person name="Atanasova L."/>
            <person name="Karlsson M."/>
            <person name="Huettel B."/>
            <person name="Barry K.W."/>
            <person name="Haridas S."/>
            <person name="Chen C."/>
            <person name="Bauer D."/>
            <person name="Andreopoulos W."/>
            <person name="Pangilinan J."/>
            <person name="LaButti K."/>
            <person name="Riley R."/>
            <person name="Lipzen A."/>
            <person name="Clum A."/>
            <person name="Drula E."/>
            <person name="Henrissat B."/>
            <person name="Kohler A."/>
            <person name="Grigoriev I.V."/>
            <person name="Martin F.M."/>
            <person name="Hacquard S."/>
        </authorList>
    </citation>
    <scope>NUCLEOTIDE SEQUENCE</scope>
    <source>
        <strain evidence="7">MPI-SDFR-AT-0117</strain>
    </source>
</reference>
<feature type="transmembrane region" description="Helical" evidence="6">
    <location>
        <begin position="345"/>
        <end position="366"/>
    </location>
</feature>
<evidence type="ECO:0000256" key="4">
    <source>
        <dbReference type="ARBA" id="ARBA00023136"/>
    </source>
</evidence>
<feature type="transmembrane region" description="Helical" evidence="6">
    <location>
        <begin position="57"/>
        <end position="75"/>
    </location>
</feature>
<feature type="region of interest" description="Disordered" evidence="5">
    <location>
        <begin position="1"/>
        <end position="39"/>
    </location>
</feature>
<keyword evidence="8" id="KW-1185">Reference proteome</keyword>
<dbReference type="InterPro" id="IPR011701">
    <property type="entry name" value="MFS"/>
</dbReference>
<gene>
    <name evidence="7" type="ORF">F5X68DRAFT_211744</name>
</gene>
<dbReference type="GO" id="GO:0005886">
    <property type="term" value="C:plasma membrane"/>
    <property type="evidence" value="ECO:0007669"/>
    <property type="project" value="TreeGrafter"/>
</dbReference>
<proteinExistence type="predicted"/>
<keyword evidence="4 6" id="KW-0472">Membrane</keyword>
<feature type="transmembrane region" description="Helical" evidence="6">
    <location>
        <begin position="126"/>
        <end position="143"/>
    </location>
</feature>
<evidence type="ECO:0000313" key="8">
    <source>
        <dbReference type="Proteomes" id="UP000770015"/>
    </source>
</evidence>
<feature type="transmembrane region" description="Helical" evidence="6">
    <location>
        <begin position="386"/>
        <end position="404"/>
    </location>
</feature>
<comment type="subcellular location">
    <subcellularLocation>
        <location evidence="1">Membrane</location>
        <topology evidence="1">Multi-pass membrane protein</topology>
    </subcellularLocation>
</comment>
<dbReference type="Gene3D" id="1.20.1250.20">
    <property type="entry name" value="MFS general substrate transporter like domains"/>
    <property type="match status" value="2"/>
</dbReference>
<evidence type="ECO:0000256" key="3">
    <source>
        <dbReference type="ARBA" id="ARBA00022989"/>
    </source>
</evidence>
<keyword evidence="2 6" id="KW-0812">Transmembrane</keyword>
<evidence type="ECO:0000256" key="6">
    <source>
        <dbReference type="SAM" id="Phobius"/>
    </source>
</evidence>
<dbReference type="SUPFAM" id="SSF103473">
    <property type="entry name" value="MFS general substrate transporter"/>
    <property type="match status" value="2"/>
</dbReference>
<feature type="transmembrane region" description="Helical" evidence="6">
    <location>
        <begin position="275"/>
        <end position="296"/>
    </location>
</feature>
<comment type="caution">
    <text evidence="7">The sequence shown here is derived from an EMBL/GenBank/DDBJ whole genome shotgun (WGS) entry which is preliminary data.</text>
</comment>
<evidence type="ECO:0000256" key="1">
    <source>
        <dbReference type="ARBA" id="ARBA00004141"/>
    </source>
</evidence>
<dbReference type="InterPro" id="IPR036259">
    <property type="entry name" value="MFS_trans_sf"/>
</dbReference>
<feature type="transmembrane region" description="Helical" evidence="6">
    <location>
        <begin position="411"/>
        <end position="431"/>
    </location>
</feature>
<dbReference type="GO" id="GO:0022857">
    <property type="term" value="F:transmembrane transporter activity"/>
    <property type="evidence" value="ECO:0007669"/>
    <property type="project" value="InterPro"/>
</dbReference>
<feature type="transmembrane region" description="Helical" evidence="6">
    <location>
        <begin position="155"/>
        <end position="175"/>
    </location>
</feature>
<keyword evidence="3 6" id="KW-1133">Transmembrane helix</keyword>
<protein>
    <submittedName>
        <fullName evidence="7">Siderophore iron transporter mirB</fullName>
    </submittedName>
</protein>
<evidence type="ECO:0000256" key="2">
    <source>
        <dbReference type="ARBA" id="ARBA00022692"/>
    </source>
</evidence>
<dbReference type="AlphaFoldDB" id="A0A9P8V712"/>
<dbReference type="Pfam" id="PF07690">
    <property type="entry name" value="MFS_1"/>
    <property type="match status" value="1"/>
</dbReference>
<feature type="transmembrane region" description="Helical" evidence="6">
    <location>
        <begin position="473"/>
        <end position="497"/>
    </location>
</feature>
<feature type="transmembrane region" description="Helical" evidence="6">
    <location>
        <begin position="549"/>
        <end position="569"/>
    </location>
</feature>
<name>A0A9P8V712_9PEZI</name>
<dbReference type="PANTHER" id="PTHR23501">
    <property type="entry name" value="MAJOR FACILITATOR SUPERFAMILY"/>
    <property type="match status" value="1"/>
</dbReference>
<feature type="transmembrane region" description="Helical" evidence="6">
    <location>
        <begin position="214"/>
        <end position="236"/>
    </location>
</feature>
<dbReference type="OrthoDB" id="4078873at2759"/>
<feature type="compositionally biased region" description="Basic and acidic residues" evidence="5">
    <location>
        <begin position="1"/>
        <end position="16"/>
    </location>
</feature>
<feature type="transmembrane region" description="Helical" evidence="6">
    <location>
        <begin position="95"/>
        <end position="114"/>
    </location>
</feature>
<dbReference type="EMBL" id="JAGSXJ010000019">
    <property type="protein sequence ID" value="KAH6681034.1"/>
    <property type="molecule type" value="Genomic_DNA"/>
</dbReference>
<accession>A0A9P8V712</accession>
<dbReference type="PANTHER" id="PTHR23501:SF3">
    <property type="entry name" value="MAJOR FACILITATOR SUPERFAMILY (MFS) PROFILE DOMAIN-CONTAINING PROTEIN"/>
    <property type="match status" value="1"/>
</dbReference>
<sequence>MASRTSLDHGRGDPEKTIFSSSAQDVSSENETTTPEDHTQVGIRQVEAITMVWSRKTLFIACALIWLVYFIMLLQQSCATTLNPFVTSAFQQHSLTPTVLIVSGIIGGVCNLIVAKVLDVFGRVQGYAAALVMATLGLIMMAATRSVEMYAAAQVFWTVGSTSLFYTISILVADLSDLRNRALVNALAASPNMITVWVAAPVAEGFLNGPGWEWCFGALSVIVPFTCLPLLVLLVINYRKAKKLGKIPTAASEAAARPGLPILSSLGYYAREFDAVGLLLLAGGLVMILLPFNLWGLQPQGWASPLIICLIVFGVVSVILFGVWERFFAPINFIPFSLIKDRNMIGAILLCLGLFISYGAWISFFSSFLMVVHDLSVTEANYVSQGYNVLSSIFCILTGLFIRYTGRFKPVTLYVGIPVYILGTGLMIHFRQPDMNVGYLIMCQMFIAASGGILMTTPQLAAMAVSSHQQVAVVMAIVSMFSSIGSSVGATVAGAIWQSVFPVKLAEYLPEEELANLAMIYGDIMTQVSYPVGSPTRIAIQRAYGDAQALMVAVATGVWVVGIVGVAMWRNIDVRTVKTLKGEVF</sequence>
<evidence type="ECO:0000256" key="5">
    <source>
        <dbReference type="SAM" id="MobiDB-lite"/>
    </source>
</evidence>
<feature type="transmembrane region" description="Helical" evidence="6">
    <location>
        <begin position="437"/>
        <end position="461"/>
    </location>
</feature>
<feature type="compositionally biased region" description="Polar residues" evidence="5">
    <location>
        <begin position="18"/>
        <end position="33"/>
    </location>
</feature>
<dbReference type="Proteomes" id="UP000770015">
    <property type="component" value="Unassembled WGS sequence"/>
</dbReference>
<evidence type="ECO:0000313" key="7">
    <source>
        <dbReference type="EMBL" id="KAH6681034.1"/>
    </source>
</evidence>
<feature type="transmembrane region" description="Helical" evidence="6">
    <location>
        <begin position="182"/>
        <end position="202"/>
    </location>
</feature>
<feature type="transmembrane region" description="Helical" evidence="6">
    <location>
        <begin position="302"/>
        <end position="324"/>
    </location>
</feature>